<name>A0AAW4WT64_9FIRM</name>
<dbReference type="Proteomes" id="UP001199296">
    <property type="component" value="Unassembled WGS sequence"/>
</dbReference>
<dbReference type="Gene3D" id="1.10.510.10">
    <property type="entry name" value="Transferase(Phosphotransferase) domain 1"/>
    <property type="match status" value="1"/>
</dbReference>
<dbReference type="InterPro" id="IPR000719">
    <property type="entry name" value="Prot_kinase_dom"/>
</dbReference>
<reference evidence="2 3" key="1">
    <citation type="submission" date="2021-10" db="EMBL/GenBank/DDBJ databases">
        <authorList>
            <person name="Grouzdev D.S."/>
            <person name="Pantiukh K.S."/>
            <person name="Krutkina M.S."/>
        </authorList>
    </citation>
    <scope>NUCLEOTIDE SEQUENCE [LARGE SCALE GENOMIC DNA]</scope>
    <source>
        <strain evidence="2 3">Z-7514</strain>
    </source>
</reference>
<keyword evidence="2" id="KW-0418">Kinase</keyword>
<dbReference type="Pfam" id="PF06293">
    <property type="entry name" value="Kdo"/>
    <property type="match status" value="1"/>
</dbReference>
<organism evidence="2 3">
    <name type="scientific">Halanaerobium polyolivorans</name>
    <dbReference type="NCBI Taxonomy" id="2886943"/>
    <lineage>
        <taxon>Bacteria</taxon>
        <taxon>Bacillati</taxon>
        <taxon>Bacillota</taxon>
        <taxon>Clostridia</taxon>
        <taxon>Halanaerobiales</taxon>
        <taxon>Halanaerobiaceae</taxon>
        <taxon>Halanaerobium</taxon>
    </lineage>
</organism>
<comment type="caution">
    <text evidence="2">The sequence shown here is derived from an EMBL/GenBank/DDBJ whole genome shotgun (WGS) entry which is preliminary data.</text>
</comment>
<feature type="domain" description="Protein kinase" evidence="1">
    <location>
        <begin position="33"/>
        <end position="269"/>
    </location>
</feature>
<accession>A0AAW4WT64</accession>
<gene>
    <name evidence="2" type="ORF">LJ207_02970</name>
</gene>
<dbReference type="SUPFAM" id="SSF56112">
    <property type="entry name" value="Protein kinase-like (PK-like)"/>
    <property type="match status" value="1"/>
</dbReference>
<proteinExistence type="predicted"/>
<evidence type="ECO:0000259" key="1">
    <source>
        <dbReference type="PROSITE" id="PS50011"/>
    </source>
</evidence>
<protein>
    <submittedName>
        <fullName evidence="2">Lipopolysaccharide kinase InaA family protein</fullName>
    </submittedName>
</protein>
<dbReference type="RefSeq" id="WP_229343952.1">
    <property type="nucleotide sequence ID" value="NZ_JAJFAT010000003.1"/>
</dbReference>
<keyword evidence="3" id="KW-1185">Reference proteome</keyword>
<dbReference type="EMBL" id="JAJFAT010000003">
    <property type="protein sequence ID" value="MCC3144282.1"/>
    <property type="molecule type" value="Genomic_DNA"/>
</dbReference>
<dbReference type="InterPro" id="IPR011009">
    <property type="entry name" value="Kinase-like_dom_sf"/>
</dbReference>
<dbReference type="AlphaFoldDB" id="A0AAW4WT64"/>
<dbReference type="GO" id="GO:0005524">
    <property type="term" value="F:ATP binding"/>
    <property type="evidence" value="ECO:0007669"/>
    <property type="project" value="InterPro"/>
</dbReference>
<evidence type="ECO:0000313" key="3">
    <source>
        <dbReference type="Proteomes" id="UP001199296"/>
    </source>
</evidence>
<sequence>MDNSFISYKNNNIDISVKTSISPEWIEYFINKFGDQKEIENGETIYYLRNKIIKVFDPILDRDIVIKSFKLNKVYDQLRFRFLDSKAERSLKAARELEQLNLKTPSPIAVIEKRGKTKELLFSYYITEYIDYDFNMLEIAKNFKHPERDKLKKLMPQLGKEVKIMHEHGLVHNDLHAGNILVKNFDNRPQFYYIDLNRARLKESLSEKDKINDLKRLKFNETEKEIFFKNYSSDKWCYYKNEVAKARKKRRKFVKTKHKIRSFFGTRKD</sequence>
<dbReference type="PROSITE" id="PS50011">
    <property type="entry name" value="PROTEIN_KINASE_DOM"/>
    <property type="match status" value="1"/>
</dbReference>
<evidence type="ECO:0000313" key="2">
    <source>
        <dbReference type="EMBL" id="MCC3144282.1"/>
    </source>
</evidence>
<keyword evidence="2" id="KW-0808">Transferase</keyword>
<dbReference type="GO" id="GO:0004672">
    <property type="term" value="F:protein kinase activity"/>
    <property type="evidence" value="ECO:0007669"/>
    <property type="project" value="InterPro"/>
</dbReference>